<dbReference type="SMART" id="SM00421">
    <property type="entry name" value="HTH_LUXR"/>
    <property type="match status" value="1"/>
</dbReference>
<dbReference type="InterPro" id="IPR000792">
    <property type="entry name" value="Tscrpt_reg_LuxR_C"/>
</dbReference>
<proteinExistence type="predicted"/>
<evidence type="ECO:0000313" key="2">
    <source>
        <dbReference type="EMBL" id="MDF8264166.1"/>
    </source>
</evidence>
<comment type="caution">
    <text evidence="2">The sequence shown here is derived from an EMBL/GenBank/DDBJ whole genome shotgun (WGS) entry which is preliminary data.</text>
</comment>
<evidence type="ECO:0000259" key="1">
    <source>
        <dbReference type="SMART" id="SM00421"/>
    </source>
</evidence>
<dbReference type="RefSeq" id="WP_277191785.1">
    <property type="nucleotide sequence ID" value="NZ_JAROAV010000024.1"/>
</dbReference>
<dbReference type="Proteomes" id="UP001528912">
    <property type="component" value="Unassembled WGS sequence"/>
</dbReference>
<dbReference type="Gene3D" id="1.10.10.10">
    <property type="entry name" value="Winged helix-like DNA-binding domain superfamily/Winged helix DNA-binding domain"/>
    <property type="match status" value="1"/>
</dbReference>
<reference evidence="2 3" key="1">
    <citation type="submission" date="2023-03" db="EMBL/GenBank/DDBJ databases">
        <title>YIM 133296 draft genome.</title>
        <authorList>
            <person name="Xiong L."/>
        </authorList>
    </citation>
    <scope>NUCLEOTIDE SEQUENCE [LARGE SCALE GENOMIC DNA]</scope>
    <source>
        <strain evidence="2 3">YIM 133296</strain>
    </source>
</reference>
<dbReference type="SUPFAM" id="SSF46894">
    <property type="entry name" value="C-terminal effector domain of the bipartite response regulators"/>
    <property type="match status" value="1"/>
</dbReference>
<name>A0ABT6C5E7_9MICO</name>
<dbReference type="EMBL" id="JAROAV010000024">
    <property type="protein sequence ID" value="MDF8264166.1"/>
    <property type="molecule type" value="Genomic_DNA"/>
</dbReference>
<sequence>MTDESALKAPMPFLRETIAIAATLETPEAVPSTHPLLCERSAADISGIDAIWMGEHEADRGMASLEPGCRDSLRRVSRIPRSYSSEHSTMLNARSLARGVRMDGFAPAYTDAYLAGPNAVGSLAKAPRTPLSLTVLDRRIVLVGTGRNDPALIVATDRSVVRSANRYLDRLAEISVPIQPSWRSKAIAPTYRQLRIMALLAQGAGDESVARVLGITSRTVRADVAELAAAFGTRSRLELGVAWARWLDGR</sequence>
<accession>A0ABT6C5E7</accession>
<gene>
    <name evidence="2" type="ORF">P4R38_07935</name>
</gene>
<evidence type="ECO:0000313" key="3">
    <source>
        <dbReference type="Proteomes" id="UP001528912"/>
    </source>
</evidence>
<dbReference type="Pfam" id="PF00196">
    <property type="entry name" value="GerE"/>
    <property type="match status" value="1"/>
</dbReference>
<keyword evidence="3" id="KW-1185">Reference proteome</keyword>
<protein>
    <submittedName>
        <fullName evidence="2">LuxR C-terminal-related transcriptional regulator</fullName>
    </submittedName>
</protein>
<dbReference type="InterPro" id="IPR016032">
    <property type="entry name" value="Sig_transdc_resp-reg_C-effctor"/>
</dbReference>
<organism evidence="2 3">
    <name type="scientific">Luteipulveratus flavus</name>
    <dbReference type="NCBI Taxonomy" id="3031728"/>
    <lineage>
        <taxon>Bacteria</taxon>
        <taxon>Bacillati</taxon>
        <taxon>Actinomycetota</taxon>
        <taxon>Actinomycetes</taxon>
        <taxon>Micrococcales</taxon>
        <taxon>Dermacoccaceae</taxon>
        <taxon>Luteipulveratus</taxon>
    </lineage>
</organism>
<dbReference type="InterPro" id="IPR036388">
    <property type="entry name" value="WH-like_DNA-bd_sf"/>
</dbReference>
<feature type="domain" description="HTH luxR-type" evidence="1">
    <location>
        <begin position="186"/>
        <end position="244"/>
    </location>
</feature>